<evidence type="ECO:0000313" key="12">
    <source>
        <dbReference type="Proteomes" id="UP000440578"/>
    </source>
</evidence>
<evidence type="ECO:0000256" key="1">
    <source>
        <dbReference type="ARBA" id="ARBA00004613"/>
    </source>
</evidence>
<feature type="region of interest" description="Disordered" evidence="7">
    <location>
        <begin position="291"/>
        <end position="329"/>
    </location>
</feature>
<dbReference type="InterPro" id="IPR007110">
    <property type="entry name" value="Ig-like_dom"/>
</dbReference>
<evidence type="ECO:0000313" key="11">
    <source>
        <dbReference type="EMBL" id="KAF0306727.1"/>
    </source>
</evidence>
<dbReference type="AlphaFoldDB" id="A0A6A4WGW8"/>
<keyword evidence="8" id="KW-1133">Transmembrane helix</keyword>
<feature type="region of interest" description="Disordered" evidence="7">
    <location>
        <begin position="1062"/>
        <end position="1166"/>
    </location>
</feature>
<keyword evidence="3" id="KW-0732">Signal</keyword>
<name>A0A6A4WGW8_AMPAM</name>
<dbReference type="PANTHER" id="PTHR22906:SF43">
    <property type="entry name" value="PROPERDIN"/>
    <property type="match status" value="1"/>
</dbReference>
<feature type="region of interest" description="Disordered" evidence="7">
    <location>
        <begin position="97"/>
        <end position="117"/>
    </location>
</feature>
<evidence type="ECO:0000259" key="9">
    <source>
        <dbReference type="PROSITE" id="PS50025"/>
    </source>
</evidence>
<keyword evidence="12" id="KW-1185">Reference proteome</keyword>
<dbReference type="SMART" id="SM00209">
    <property type="entry name" value="TSP1"/>
    <property type="match status" value="3"/>
</dbReference>
<keyword evidence="8" id="KW-0472">Membrane</keyword>
<evidence type="ECO:0000256" key="6">
    <source>
        <dbReference type="PROSITE-ProRule" id="PRU00122"/>
    </source>
</evidence>
<dbReference type="PROSITE" id="PS50092">
    <property type="entry name" value="TSP1"/>
    <property type="match status" value="3"/>
</dbReference>
<dbReference type="SMART" id="SM00282">
    <property type="entry name" value="LamG"/>
    <property type="match status" value="2"/>
</dbReference>
<dbReference type="Pfam" id="PF00090">
    <property type="entry name" value="TSP_1"/>
    <property type="match status" value="3"/>
</dbReference>
<accession>A0A6A4WGW8</accession>
<dbReference type="Gene3D" id="2.20.100.10">
    <property type="entry name" value="Thrombospondin type-1 (TSP1) repeat"/>
    <property type="match status" value="3"/>
</dbReference>
<evidence type="ECO:0000256" key="7">
    <source>
        <dbReference type="SAM" id="MobiDB-lite"/>
    </source>
</evidence>
<keyword evidence="5" id="KW-1015">Disulfide bond</keyword>
<dbReference type="Gene3D" id="2.60.120.200">
    <property type="match status" value="1"/>
</dbReference>
<dbReference type="PANTHER" id="PTHR22906">
    <property type="entry name" value="PROPERDIN"/>
    <property type="match status" value="1"/>
</dbReference>
<evidence type="ECO:0000256" key="4">
    <source>
        <dbReference type="ARBA" id="ARBA00022737"/>
    </source>
</evidence>
<feature type="transmembrane region" description="Helical" evidence="8">
    <location>
        <begin position="906"/>
        <end position="928"/>
    </location>
</feature>
<dbReference type="EMBL" id="VIIS01000639">
    <property type="protein sequence ID" value="KAF0306727.1"/>
    <property type="molecule type" value="Genomic_DNA"/>
</dbReference>
<dbReference type="CDD" id="cd00110">
    <property type="entry name" value="LamG"/>
    <property type="match status" value="1"/>
</dbReference>
<feature type="compositionally biased region" description="Acidic residues" evidence="7">
    <location>
        <begin position="1081"/>
        <end position="1098"/>
    </location>
</feature>
<feature type="compositionally biased region" description="Gly residues" evidence="7">
    <location>
        <begin position="809"/>
        <end position="824"/>
    </location>
</feature>
<comment type="caution">
    <text evidence="11">The sequence shown here is derived from an EMBL/GenBank/DDBJ whole genome shotgun (WGS) entry which is preliminary data.</text>
</comment>
<feature type="compositionally biased region" description="Polar residues" evidence="7">
    <location>
        <begin position="1113"/>
        <end position="1140"/>
    </location>
</feature>
<dbReference type="Pfam" id="PF02210">
    <property type="entry name" value="Laminin_G_2"/>
    <property type="match status" value="2"/>
</dbReference>
<keyword evidence="8" id="KW-0812">Transmembrane</keyword>
<comment type="caution">
    <text evidence="6">Lacks conserved residue(s) required for the propagation of feature annotation.</text>
</comment>
<comment type="subcellular location">
    <subcellularLocation>
        <location evidence="1">Secreted</location>
    </subcellularLocation>
</comment>
<feature type="domain" description="Laminin G" evidence="9">
    <location>
        <begin position="417"/>
        <end position="615"/>
    </location>
</feature>
<dbReference type="SUPFAM" id="SSF82895">
    <property type="entry name" value="TSP-1 type 1 repeat"/>
    <property type="match status" value="3"/>
</dbReference>
<evidence type="ECO:0000256" key="3">
    <source>
        <dbReference type="ARBA" id="ARBA00022729"/>
    </source>
</evidence>
<feature type="region of interest" description="Disordered" evidence="7">
    <location>
        <begin position="807"/>
        <end position="826"/>
    </location>
</feature>
<dbReference type="InterPro" id="IPR001791">
    <property type="entry name" value="Laminin_G"/>
</dbReference>
<organism evidence="11 12">
    <name type="scientific">Amphibalanus amphitrite</name>
    <name type="common">Striped barnacle</name>
    <name type="synonym">Balanus amphitrite</name>
    <dbReference type="NCBI Taxonomy" id="1232801"/>
    <lineage>
        <taxon>Eukaryota</taxon>
        <taxon>Metazoa</taxon>
        <taxon>Ecdysozoa</taxon>
        <taxon>Arthropoda</taxon>
        <taxon>Crustacea</taxon>
        <taxon>Multicrustacea</taxon>
        <taxon>Cirripedia</taxon>
        <taxon>Thoracica</taxon>
        <taxon>Thoracicalcarea</taxon>
        <taxon>Balanomorpha</taxon>
        <taxon>Balanoidea</taxon>
        <taxon>Balanidae</taxon>
        <taxon>Amphibalaninae</taxon>
        <taxon>Amphibalanus</taxon>
    </lineage>
</organism>
<dbReference type="FunFam" id="2.20.100.10:FF:000001">
    <property type="entry name" value="semaphorin-5A isoform X1"/>
    <property type="match status" value="1"/>
</dbReference>
<dbReference type="PROSITE" id="PS50835">
    <property type="entry name" value="IG_LIKE"/>
    <property type="match status" value="1"/>
</dbReference>
<dbReference type="InterPro" id="IPR036383">
    <property type="entry name" value="TSP1_rpt_sf"/>
</dbReference>
<reference evidence="11 12" key="1">
    <citation type="submission" date="2019-07" db="EMBL/GenBank/DDBJ databases">
        <title>Draft genome assembly of a fouling barnacle, Amphibalanus amphitrite (Darwin, 1854): The first reference genome for Thecostraca.</title>
        <authorList>
            <person name="Kim W."/>
        </authorList>
    </citation>
    <scope>NUCLEOTIDE SEQUENCE [LARGE SCALE GENOMIC DNA]</scope>
    <source>
        <strain evidence="11">SNU_AA5</strain>
        <tissue evidence="11">Soma without cirri and trophi</tissue>
    </source>
</reference>
<feature type="compositionally biased region" description="Basic and acidic residues" evidence="7">
    <location>
        <begin position="291"/>
        <end position="301"/>
    </location>
</feature>
<dbReference type="InterPro" id="IPR013320">
    <property type="entry name" value="ConA-like_dom_sf"/>
</dbReference>
<keyword evidence="4" id="KW-0677">Repeat</keyword>
<evidence type="ECO:0000256" key="5">
    <source>
        <dbReference type="ARBA" id="ARBA00023157"/>
    </source>
</evidence>
<proteinExistence type="predicted"/>
<evidence type="ECO:0000256" key="8">
    <source>
        <dbReference type="SAM" id="Phobius"/>
    </source>
</evidence>
<dbReference type="Proteomes" id="UP000440578">
    <property type="component" value="Unassembled WGS sequence"/>
</dbReference>
<evidence type="ECO:0000256" key="2">
    <source>
        <dbReference type="ARBA" id="ARBA00022525"/>
    </source>
</evidence>
<feature type="domain" description="Ig-like" evidence="10">
    <location>
        <begin position="775"/>
        <end position="890"/>
    </location>
</feature>
<keyword evidence="2" id="KW-0964">Secreted</keyword>
<sequence length="1217" mass="132454">MVVKVFRRDDAHAERLSDYLDEDGIPHVGILLEKDSPMSCVGGDPIFFDFDEEDENFTLNRLVRNPNKTAEAKKMARKMLNNNSMALKHLSKFRSTACDDHAPSSSTELPPPSKPVHKTVTTSLFERTRTIVMSAGLARSLTQLAPASQQFFKRVCLMKRACTEEMVTGDRLTWILPDVSERARTRPLAPAVGGWTEWSQYSECSAAPCGDGQQLRFRTCTDPAPNLSEGRCHGKSFSARDCSVPCESSVGGRAEWAPFGPWSECSASCGVGTQQRHRRCRLVSLRSEDSDRVPETDEVTLRRRRRVHQIDQSDDSGGGGGDVDVVVPSPGGGSGVDPALCGGSSREVRVCEPQCALDGQWSEWGAWSACSSACGPGVSTRDRLCGDPPPAGGGRDCEGVGSEVHYCFQRPCTVETRLLAAFNGSGYLIYRPLYIPAALLLVYVRFRPESGDSVLLHRFQNKCPEPHHCDWARLSLVSGFLVLESTMRQCRVKLEGRPAVQIGHWHEVAVAIVGDRAFMRLDNAEEHRKAYLSCVPDGPNYDMDMYVGSDRNRRSAFHGTVSALAVNYMEYSLRMEADWTAGGVPAIAEGVTTSVATADDVYVRLEAADFFTAQCPTNSSGDRAGSHGRRLDFVATFMIRQHGVLMFTRGIEEASFVFVKTGGVFQVCAQLAAARECLASSQSAELDTWYRLRVLIEPKVMTMVVNFVHRTRLMRGLDFSVCRKIVYVGGGPPDTLKKIGESNGFQGLVESFLLNGRRDTSRQMSVKEWGGMVSSAVATLADHYTEAVYQQGHAPALSCDYSDVTTPDSGGGGGGGGKSKGKGAGKNASSARVRWLRLDELIDADSAAVERSPPFSVLRLDPHSKDVQGFYGCLVSTPARTWLIHAFGVSFVRTTVVVAESLAEEWVAVMSALIGCVLLLMAAGLLYASKSGRFGLFPGLLRMIYGERLSEKDQLDYLQLQTGEFVRVTPSRRRLLRPSKQSLLLSRSRHSLATPSRTISITPSRETEFFLEPSKQVRFASQLSVNRTPSGRALTQTPSGAPVTVTGSGRVVTARTLLGTDAHLSPSGRITGYDVDAASDGSEDPSPDGSDDSQEGSDDSGTPLLAGADSPPAQLSSMGSTRQLSTLGSRITSPALSESCSEGYPPPPGTADSGDSEPFSPSYSLEEDKFHVTRYMDEEPARVDSVKLLGDPGGSEILQVVMLILRVEVRRKRERER</sequence>
<dbReference type="PROSITE" id="PS50025">
    <property type="entry name" value="LAM_G_DOMAIN"/>
    <property type="match status" value="1"/>
</dbReference>
<gene>
    <name evidence="11" type="primary">Hmcn1_2</name>
    <name evidence="11" type="ORF">FJT64_021853</name>
</gene>
<dbReference type="InterPro" id="IPR000884">
    <property type="entry name" value="TSP1_rpt"/>
</dbReference>
<protein>
    <submittedName>
        <fullName evidence="11">Hemicentin-1</fullName>
    </submittedName>
</protein>
<dbReference type="InterPro" id="IPR052065">
    <property type="entry name" value="Compl_asym_regulator"/>
</dbReference>
<dbReference type="OrthoDB" id="6362922at2759"/>
<dbReference type="SUPFAM" id="SSF49899">
    <property type="entry name" value="Concanavalin A-like lectins/glucanases"/>
    <property type="match status" value="2"/>
</dbReference>
<evidence type="ECO:0000259" key="10">
    <source>
        <dbReference type="PROSITE" id="PS50835"/>
    </source>
</evidence>